<organism evidence="17">
    <name type="scientific">Gigantura indica</name>
    <name type="common">telescopefish</name>
    <dbReference type="NCBI Taxonomy" id="172117"/>
    <lineage>
        <taxon>Eukaryota</taxon>
        <taxon>Metazoa</taxon>
        <taxon>Chordata</taxon>
        <taxon>Craniata</taxon>
        <taxon>Vertebrata</taxon>
        <taxon>Euteleostomi</taxon>
        <taxon>Actinopterygii</taxon>
        <taxon>Neopterygii</taxon>
        <taxon>Teleostei</taxon>
        <taxon>Neoteleostei</taxon>
        <taxon>Aulopa</taxon>
        <taxon>Aulopiformes</taxon>
        <taxon>Alepisauroidei</taxon>
        <taxon>Giganturidae</taxon>
        <taxon>Gigantura</taxon>
    </lineage>
</organism>
<evidence type="ECO:0000256" key="8">
    <source>
        <dbReference type="ARBA" id="ARBA00023065"/>
    </source>
</evidence>
<dbReference type="InterPro" id="IPR050635">
    <property type="entry name" value="ATPase_protein_8"/>
</dbReference>
<accession>A0A0E4B855</accession>
<comment type="similarity">
    <text evidence="2 14">Belongs to the ATPase protein 8 family.</text>
</comment>
<evidence type="ECO:0000256" key="9">
    <source>
        <dbReference type="ARBA" id="ARBA00023128"/>
    </source>
</evidence>
<evidence type="ECO:0000256" key="1">
    <source>
        <dbReference type="ARBA" id="ARBA00004304"/>
    </source>
</evidence>
<evidence type="ECO:0000256" key="3">
    <source>
        <dbReference type="ARBA" id="ARBA00022448"/>
    </source>
</evidence>
<protein>
    <recommendedName>
        <fullName evidence="14">ATP synthase complex subunit 8</fullName>
    </recommendedName>
</protein>
<geneLocation type="mitochondrion" evidence="17"/>
<comment type="subcellular location">
    <subcellularLocation>
        <location evidence="1 14">Mitochondrion membrane</location>
        <topology evidence="1 14">Single-pass membrane protein</topology>
    </subcellularLocation>
</comment>
<dbReference type="Pfam" id="PF00895">
    <property type="entry name" value="ATP-synt_8"/>
    <property type="match status" value="1"/>
</dbReference>
<keyword evidence="16" id="KW-0732">Signal</keyword>
<evidence type="ECO:0000313" key="17">
    <source>
        <dbReference type="EMBL" id="BAR45736.1"/>
    </source>
</evidence>
<evidence type="ECO:0000256" key="13">
    <source>
        <dbReference type="ARBA" id="ARBA00064647"/>
    </source>
</evidence>
<keyword evidence="3 14" id="KW-0813">Transport</keyword>
<evidence type="ECO:0000256" key="6">
    <source>
        <dbReference type="ARBA" id="ARBA00022781"/>
    </source>
</evidence>
<comment type="subunit">
    <text evidence="13">Component of the ATP synthase complex composed at least of ATP5F1A/subunit alpha, ATP5F1B/subunit beta, ATP5MC1/subunit c (homooctomer), MT-ATP6/subunit a, MT-ATP8/subunit 8, ATP5ME/subunit e, ATP5MF/subunit f, ATP5MG/subunit g, ATP5MK/subunit k, ATP5MJ/subunit j, ATP5F1C/subunit gamma, ATP5F1D/subunit delta, ATP5F1E/subunit epsilon, ATP5PF/subunit F6, ATP5PB/subunit b, ATP5PD/subunit d, ATP5PO/subunit OSCP. ATP synthase complex consists of a soluble F(1) head domain (subunits alpha(3) and beta(3)) - the catalytic core - and a membrane F(0) domain - the membrane proton channel (subunits c, a, 8, e, f, g, k and j). These two domains are linked by a central stalk (subunits gamma, delta, and epsilon) rotating inside the F1 region and a stationary peripheral stalk (subunits F6, b, d, and OSCP).</text>
</comment>
<dbReference type="GO" id="GO:0015078">
    <property type="term" value="F:proton transmembrane transporter activity"/>
    <property type="evidence" value="ECO:0007669"/>
    <property type="project" value="InterPro"/>
</dbReference>
<dbReference type="InterPro" id="IPR001421">
    <property type="entry name" value="ATP8_metazoa"/>
</dbReference>
<keyword evidence="6 14" id="KW-0375">Hydrogen ion transport</keyword>
<evidence type="ECO:0000256" key="11">
    <source>
        <dbReference type="ARBA" id="ARBA00023310"/>
    </source>
</evidence>
<dbReference type="PANTHER" id="PTHR39937">
    <property type="entry name" value="ATP SYNTHASE PROTEIN 8"/>
    <property type="match status" value="1"/>
</dbReference>
<proteinExistence type="inferred from homology"/>
<evidence type="ECO:0000256" key="12">
    <source>
        <dbReference type="ARBA" id="ARBA00053067"/>
    </source>
</evidence>
<dbReference type="PANTHER" id="PTHR39937:SF1">
    <property type="entry name" value="ATP SYNTHASE PROTEIN 8"/>
    <property type="match status" value="1"/>
</dbReference>
<feature type="region of interest" description="Disordered" evidence="15">
    <location>
        <begin position="35"/>
        <end position="55"/>
    </location>
</feature>
<keyword evidence="7" id="KW-1133">Transmembrane helix</keyword>
<feature type="signal peptide" evidence="16">
    <location>
        <begin position="1"/>
        <end position="30"/>
    </location>
</feature>
<dbReference type="GO" id="GO:0015986">
    <property type="term" value="P:proton motive force-driven ATP synthesis"/>
    <property type="evidence" value="ECO:0007669"/>
    <property type="project" value="InterPro"/>
</dbReference>
<keyword evidence="11" id="KW-0066">ATP synthesis</keyword>
<evidence type="ECO:0000256" key="16">
    <source>
        <dbReference type="SAM" id="SignalP"/>
    </source>
</evidence>
<keyword evidence="10" id="KW-0472">Membrane</keyword>
<dbReference type="EMBL" id="AP004197">
    <property type="protein sequence ID" value="BAR45736.1"/>
    <property type="molecule type" value="Genomic_DNA"/>
</dbReference>
<evidence type="ECO:0000256" key="14">
    <source>
        <dbReference type="RuleBase" id="RU003661"/>
    </source>
</evidence>
<evidence type="ECO:0000256" key="5">
    <source>
        <dbReference type="ARBA" id="ARBA00022692"/>
    </source>
</evidence>
<evidence type="ECO:0000256" key="15">
    <source>
        <dbReference type="SAM" id="MobiDB-lite"/>
    </source>
</evidence>
<sequence length="55" mass="6615">MPQLNPNPWMWILLLTWLTFLIALPFKVVARKFSRNPTPEGAEKPPSAPWFWRWH</sequence>
<evidence type="ECO:0000256" key="10">
    <source>
        <dbReference type="ARBA" id="ARBA00023136"/>
    </source>
</evidence>
<name>A0A0E4B855_9TELE</name>
<dbReference type="GO" id="GO:0031966">
    <property type="term" value="C:mitochondrial membrane"/>
    <property type="evidence" value="ECO:0007669"/>
    <property type="project" value="UniProtKB-SubCell"/>
</dbReference>
<dbReference type="GO" id="GO:0045259">
    <property type="term" value="C:proton-transporting ATP synthase complex"/>
    <property type="evidence" value="ECO:0007669"/>
    <property type="project" value="UniProtKB-KW"/>
</dbReference>
<evidence type="ECO:0000256" key="2">
    <source>
        <dbReference type="ARBA" id="ARBA00008892"/>
    </source>
</evidence>
<gene>
    <name evidence="17" type="primary">ATPase8</name>
</gene>
<keyword evidence="4 14" id="KW-0138">CF(0)</keyword>
<comment type="function">
    <text evidence="12">Subunit 8, of the mitochondrial membrane ATP synthase complex (F(1)F(0) ATP synthase or Complex V) that produces ATP from ADP in the presence of a proton gradient across the membrane which is generated by electron transport complexes of the respiratory chain. ATP synthase complex consist of a soluble F(1) head domain - the catalytic core - and a membrane F(1) domain - the membrane proton channel. These two domains are linked by a central stalk rotating inside the F(1) region and a stationary peripheral stalk. During catalysis, ATP synthesis in the catalytic domain of F(1) is coupled via a rotary mechanism of the central stalk subunits to proton translocation. In vivo, can only synthesize ATP although its ATP hydrolase activity can be activated artificially in vitro. Part of the complex F(0) domain.</text>
</comment>
<keyword evidence="9 14" id="KW-0496">Mitochondrion</keyword>
<keyword evidence="8 14" id="KW-0406">Ion transport</keyword>
<dbReference type="AlphaFoldDB" id="A0A0E4B855"/>
<evidence type="ECO:0000256" key="4">
    <source>
        <dbReference type="ARBA" id="ARBA00022547"/>
    </source>
</evidence>
<keyword evidence="5 14" id="KW-0812">Transmembrane</keyword>
<feature type="chain" id="PRO_5002418172" description="ATP synthase complex subunit 8" evidence="16">
    <location>
        <begin position="31"/>
        <end position="55"/>
    </location>
</feature>
<reference evidence="17" key="1">
    <citation type="submission" date="2001-09" db="EMBL/GenBank/DDBJ databases">
        <title>Molecular Phylogeny and Evolution of Aulopiformes.</title>
        <authorList>
            <person name="Kawaguchi A."/>
            <person name="Miya M."/>
            <person name="Nishida M."/>
        </authorList>
    </citation>
    <scope>NUCLEOTIDE SEQUENCE</scope>
</reference>
<evidence type="ECO:0000256" key="7">
    <source>
        <dbReference type="ARBA" id="ARBA00022989"/>
    </source>
</evidence>